<sequence>MPRESTQGRKSSVGTRRGPPKRHIPYRGDDLGLGKKTGIAVGYVDRNSDEFEPFDELMKQADNRTPPRVNSRKKRKSVAITPVREEQYFDEDGEMSMVLAESNQGSPLEYFTNAPSLYSPNRKLGSSRSVNRSSHIDYDEVPSPRPRASAFAHRRSLANGAGPSSLSKSFFARDHDPEPEPDVEVMDEEFEDYNYPEPDSPRQTSFTQVDQGEQIADEEDEYDPAGVEVETAVNTSKSDKGKRRADLVEEYDDGPEQGYDGMEDDIAQGLEGVENGPEEEDEAEEPPAKKSKAEEKVKKPPKPRKQKTVRIAPERSPTPDGVRRSRRHRFKPLEYWRQEKVVYGRSGGGVTLVPHIKEIIRIPQEPAEPLGKHHRKRKRSAPPRSKSRQIENPEEGWDDETPTTGVVINFHSQEEVTRRVTFTAKSVQPKQAGNHDWRFQKVFGEGTFIAAGQLNIPPKSMKPSKSTKDNTYVFYVIEGAVSVVIHKTPFIITTGGMFLVPRGNTYHIQNISDRDAKIFFTQARQTPPDDEVPLDHDGQSEPLSSRFRRASTGSAAPQSVGPRGSSTSARQRANSTKS</sequence>
<dbReference type="Proteomes" id="UP000790377">
    <property type="component" value="Unassembled WGS sequence"/>
</dbReference>
<reference evidence="1" key="1">
    <citation type="journal article" date="2021" name="New Phytol.">
        <title>Evolutionary innovations through gain and loss of genes in the ectomycorrhizal Boletales.</title>
        <authorList>
            <person name="Wu G."/>
            <person name="Miyauchi S."/>
            <person name="Morin E."/>
            <person name="Kuo A."/>
            <person name="Drula E."/>
            <person name="Varga T."/>
            <person name="Kohler A."/>
            <person name="Feng B."/>
            <person name="Cao Y."/>
            <person name="Lipzen A."/>
            <person name="Daum C."/>
            <person name="Hundley H."/>
            <person name="Pangilinan J."/>
            <person name="Johnson J."/>
            <person name="Barry K."/>
            <person name="LaButti K."/>
            <person name="Ng V."/>
            <person name="Ahrendt S."/>
            <person name="Min B."/>
            <person name="Choi I.G."/>
            <person name="Park H."/>
            <person name="Plett J.M."/>
            <person name="Magnuson J."/>
            <person name="Spatafora J.W."/>
            <person name="Nagy L.G."/>
            <person name="Henrissat B."/>
            <person name="Grigoriev I.V."/>
            <person name="Yang Z.L."/>
            <person name="Xu J."/>
            <person name="Martin F.M."/>
        </authorList>
    </citation>
    <scope>NUCLEOTIDE SEQUENCE</scope>
    <source>
        <strain evidence="1">ATCC 28755</strain>
    </source>
</reference>
<evidence type="ECO:0000313" key="2">
    <source>
        <dbReference type="Proteomes" id="UP000790377"/>
    </source>
</evidence>
<accession>A0ACB8AM73</accession>
<dbReference type="EMBL" id="MU267620">
    <property type="protein sequence ID" value="KAH7914014.1"/>
    <property type="molecule type" value="Genomic_DNA"/>
</dbReference>
<keyword evidence="2" id="KW-1185">Reference proteome</keyword>
<gene>
    <name evidence="1" type="ORF">BJ138DRAFT_1144728</name>
</gene>
<proteinExistence type="predicted"/>
<name>A0ACB8AM73_9AGAM</name>
<evidence type="ECO:0000313" key="1">
    <source>
        <dbReference type="EMBL" id="KAH7914014.1"/>
    </source>
</evidence>
<organism evidence="1 2">
    <name type="scientific">Hygrophoropsis aurantiaca</name>
    <dbReference type="NCBI Taxonomy" id="72124"/>
    <lineage>
        <taxon>Eukaryota</taxon>
        <taxon>Fungi</taxon>
        <taxon>Dikarya</taxon>
        <taxon>Basidiomycota</taxon>
        <taxon>Agaricomycotina</taxon>
        <taxon>Agaricomycetes</taxon>
        <taxon>Agaricomycetidae</taxon>
        <taxon>Boletales</taxon>
        <taxon>Coniophorineae</taxon>
        <taxon>Hygrophoropsidaceae</taxon>
        <taxon>Hygrophoropsis</taxon>
    </lineage>
</organism>
<protein>
    <submittedName>
        <fullName evidence="1">Mif2/CENP-C like-domain-containing protein</fullName>
    </submittedName>
</protein>
<comment type="caution">
    <text evidence="1">The sequence shown here is derived from an EMBL/GenBank/DDBJ whole genome shotgun (WGS) entry which is preliminary data.</text>
</comment>